<dbReference type="EC" id="4.3.2.7" evidence="1"/>
<dbReference type="InterPro" id="IPR013024">
    <property type="entry name" value="GGCT-like"/>
</dbReference>
<organism evidence="3 4">
    <name type="scientific">Armillaria luteobubalina</name>
    <dbReference type="NCBI Taxonomy" id="153913"/>
    <lineage>
        <taxon>Eukaryota</taxon>
        <taxon>Fungi</taxon>
        <taxon>Dikarya</taxon>
        <taxon>Basidiomycota</taxon>
        <taxon>Agaricomycotina</taxon>
        <taxon>Agaricomycetes</taxon>
        <taxon>Agaricomycetidae</taxon>
        <taxon>Agaricales</taxon>
        <taxon>Marasmiineae</taxon>
        <taxon>Physalacriaceae</taxon>
        <taxon>Armillaria</taxon>
    </lineage>
</organism>
<dbReference type="Proteomes" id="UP001175228">
    <property type="component" value="Unassembled WGS sequence"/>
</dbReference>
<evidence type="ECO:0000313" key="3">
    <source>
        <dbReference type="EMBL" id="KAK0479075.1"/>
    </source>
</evidence>
<comment type="caution">
    <text evidence="3">The sequence shown here is derived from an EMBL/GenBank/DDBJ whole genome shotgun (WGS) entry which is preliminary data.</text>
</comment>
<dbReference type="AlphaFoldDB" id="A0AA39P848"/>
<dbReference type="PANTHER" id="PTHR12192">
    <property type="entry name" value="CATION TRANSPORT PROTEIN CHAC-RELATED"/>
    <property type="match status" value="1"/>
</dbReference>
<evidence type="ECO:0000256" key="1">
    <source>
        <dbReference type="ARBA" id="ARBA00012344"/>
    </source>
</evidence>
<dbReference type="Pfam" id="PF04752">
    <property type="entry name" value="ChaC"/>
    <property type="match status" value="1"/>
</dbReference>
<dbReference type="InterPro" id="IPR006840">
    <property type="entry name" value="ChaC"/>
</dbReference>
<name>A0AA39P848_9AGAR</name>
<evidence type="ECO:0000313" key="4">
    <source>
        <dbReference type="Proteomes" id="UP001175228"/>
    </source>
</evidence>
<sequence length="159" mass="17790">MASTSTTTRNIERPPFVIFGYGSLIFKAQAVRSDFAHWCLTVPGFLKGYVRRFAQKSHDHRGTPENPGRMDWNKFPSSDPFPHEDIVCGIAYTIDPAYESEVRDYLGPDTAFSYLKVNPSDEDGHALDTIDVYGVNSADSKADKVIIQGAYVSRRAFAF</sequence>
<dbReference type="GO" id="GO:0061928">
    <property type="term" value="F:glutathione specific gamma-glutamylcyclotransferase activity"/>
    <property type="evidence" value="ECO:0007669"/>
    <property type="project" value="UniProtKB-EC"/>
</dbReference>
<dbReference type="PANTHER" id="PTHR12192:SF2">
    <property type="entry name" value="GLUTATHIONE-SPECIFIC GAMMA-GLUTAMYLCYCLOTRANSFERASE 2"/>
    <property type="match status" value="1"/>
</dbReference>
<dbReference type="CDD" id="cd06661">
    <property type="entry name" value="GGCT_like"/>
    <property type="match status" value="1"/>
</dbReference>
<dbReference type="EMBL" id="JAUEPU010000091">
    <property type="protein sequence ID" value="KAK0479075.1"/>
    <property type="molecule type" value="Genomic_DNA"/>
</dbReference>
<gene>
    <name evidence="3" type="ORF">EDD18DRAFT_1207758</name>
</gene>
<dbReference type="GO" id="GO:0006751">
    <property type="term" value="P:glutathione catabolic process"/>
    <property type="evidence" value="ECO:0007669"/>
    <property type="project" value="InterPro"/>
</dbReference>
<proteinExistence type="predicted"/>
<reference evidence="3" key="1">
    <citation type="submission" date="2023-06" db="EMBL/GenBank/DDBJ databases">
        <authorList>
            <consortium name="Lawrence Berkeley National Laboratory"/>
            <person name="Ahrendt S."/>
            <person name="Sahu N."/>
            <person name="Indic B."/>
            <person name="Wong-Bajracharya J."/>
            <person name="Merenyi Z."/>
            <person name="Ke H.-M."/>
            <person name="Monk M."/>
            <person name="Kocsube S."/>
            <person name="Drula E."/>
            <person name="Lipzen A."/>
            <person name="Balint B."/>
            <person name="Henrissat B."/>
            <person name="Andreopoulos B."/>
            <person name="Martin F.M."/>
            <person name="Harder C.B."/>
            <person name="Rigling D."/>
            <person name="Ford K.L."/>
            <person name="Foster G.D."/>
            <person name="Pangilinan J."/>
            <person name="Papanicolaou A."/>
            <person name="Barry K."/>
            <person name="LaButti K."/>
            <person name="Viragh M."/>
            <person name="Koriabine M."/>
            <person name="Yan M."/>
            <person name="Riley R."/>
            <person name="Champramary S."/>
            <person name="Plett K.L."/>
            <person name="Tsai I.J."/>
            <person name="Slot J."/>
            <person name="Sipos G."/>
            <person name="Plett J."/>
            <person name="Nagy L.G."/>
            <person name="Grigoriev I.V."/>
        </authorList>
    </citation>
    <scope>NUCLEOTIDE SEQUENCE</scope>
    <source>
        <strain evidence="3">HWK02</strain>
    </source>
</reference>
<dbReference type="Gene3D" id="3.10.490.10">
    <property type="entry name" value="Gamma-glutamyl cyclotransferase-like"/>
    <property type="match status" value="1"/>
</dbReference>
<accession>A0AA39P848</accession>
<evidence type="ECO:0000256" key="2">
    <source>
        <dbReference type="ARBA" id="ARBA00023239"/>
    </source>
</evidence>
<keyword evidence="4" id="KW-1185">Reference proteome</keyword>
<keyword evidence="2" id="KW-0456">Lyase</keyword>
<dbReference type="GO" id="GO:0005737">
    <property type="term" value="C:cytoplasm"/>
    <property type="evidence" value="ECO:0007669"/>
    <property type="project" value="TreeGrafter"/>
</dbReference>
<protein>
    <recommendedName>
        <fullName evidence="1">glutathione-specific gamma-glutamylcyclotransferase</fullName>
        <ecNumber evidence="1">4.3.2.7</ecNumber>
    </recommendedName>
</protein>